<dbReference type="EMBL" id="MK072489">
    <property type="protein sequence ID" value="AYV85859.1"/>
    <property type="molecule type" value="Genomic_DNA"/>
</dbReference>
<evidence type="ECO:0000313" key="2">
    <source>
        <dbReference type="EMBL" id="AYV85859.1"/>
    </source>
</evidence>
<accession>A0A3G5AJP8</accession>
<proteinExistence type="predicted"/>
<name>A0A3G5AJP8_9VIRU</name>
<protein>
    <submittedName>
        <fullName evidence="2">Uncharacterized protein</fullName>
    </submittedName>
</protein>
<reference evidence="2" key="1">
    <citation type="submission" date="2018-10" db="EMBL/GenBank/DDBJ databases">
        <title>Hidden diversity of soil giant viruses.</title>
        <authorList>
            <person name="Schulz F."/>
            <person name="Alteio L."/>
            <person name="Goudeau D."/>
            <person name="Ryan E.M."/>
            <person name="Malmstrom R.R."/>
            <person name="Blanchard J."/>
            <person name="Woyke T."/>
        </authorList>
    </citation>
    <scope>NUCLEOTIDE SEQUENCE</scope>
    <source>
        <strain evidence="2">SOV1</strain>
    </source>
</reference>
<sequence>MSYPKENVQALLVLLLKEVADLDRFVLDKLNDQSIFPIRGRIEVIENMLILATGDSSESLLDLPPERLAAKMSKIKEAQLDSEGDSNHEFQPPVILSNAGFPFSSPH</sequence>
<feature type="region of interest" description="Disordered" evidence="1">
    <location>
        <begin position="78"/>
        <end position="107"/>
    </location>
</feature>
<gene>
    <name evidence="2" type="ORF">Solivirus1_16</name>
</gene>
<evidence type="ECO:0000256" key="1">
    <source>
        <dbReference type="SAM" id="MobiDB-lite"/>
    </source>
</evidence>
<organism evidence="2">
    <name type="scientific">Solivirus sp</name>
    <dbReference type="NCBI Taxonomy" id="2487772"/>
    <lineage>
        <taxon>Viruses</taxon>
        <taxon>Pithoviruses</taxon>
    </lineage>
</organism>